<accession>A0A9D7XNH8</accession>
<evidence type="ECO:0000313" key="2">
    <source>
        <dbReference type="EMBL" id="MBK9982225.1"/>
    </source>
</evidence>
<keyword evidence="1" id="KW-0732">Signal</keyword>
<protein>
    <submittedName>
        <fullName evidence="2">DUF4783 domain-containing protein</fullName>
    </submittedName>
</protein>
<evidence type="ECO:0000313" key="3">
    <source>
        <dbReference type="Proteomes" id="UP000808337"/>
    </source>
</evidence>
<feature type="chain" id="PRO_5038515397" evidence="1">
    <location>
        <begin position="25"/>
        <end position="124"/>
    </location>
</feature>
<dbReference type="EMBL" id="JADKGY010000006">
    <property type="protein sequence ID" value="MBK9982225.1"/>
    <property type="molecule type" value="Genomic_DNA"/>
</dbReference>
<reference evidence="2 3" key="1">
    <citation type="submission" date="2020-10" db="EMBL/GenBank/DDBJ databases">
        <title>Connecting structure to function with the recovery of over 1000 high-quality activated sludge metagenome-assembled genomes encoding full-length rRNA genes using long-read sequencing.</title>
        <authorList>
            <person name="Singleton C.M."/>
            <person name="Petriglieri F."/>
            <person name="Kristensen J.M."/>
            <person name="Kirkegaard R.H."/>
            <person name="Michaelsen T.Y."/>
            <person name="Andersen M.H."/>
            <person name="Karst S.M."/>
            <person name="Dueholm M.S."/>
            <person name="Nielsen P.H."/>
            <person name="Albertsen M."/>
        </authorList>
    </citation>
    <scope>NUCLEOTIDE SEQUENCE [LARGE SCALE GENOMIC DNA]</scope>
    <source>
        <strain evidence="2">Ribe_18-Q3-R11-54_MAXAC.273</strain>
    </source>
</reference>
<dbReference type="AlphaFoldDB" id="A0A9D7XNH8"/>
<comment type="caution">
    <text evidence="2">The sequence shown here is derived from an EMBL/GenBank/DDBJ whole genome shotgun (WGS) entry which is preliminary data.</text>
</comment>
<organism evidence="2 3">
    <name type="scientific">Candidatus Opimibacter skivensis</name>
    <dbReference type="NCBI Taxonomy" id="2982028"/>
    <lineage>
        <taxon>Bacteria</taxon>
        <taxon>Pseudomonadati</taxon>
        <taxon>Bacteroidota</taxon>
        <taxon>Saprospiria</taxon>
        <taxon>Saprospirales</taxon>
        <taxon>Saprospiraceae</taxon>
        <taxon>Candidatus Opimibacter</taxon>
    </lineage>
</organism>
<sequence length="124" mass="13516">MKPSYNILVSLLFVLPFMAFGQNAAIDAAINKGNGADLSAYLADKVDVSILDQDASLSAAETVKSLSSFFSQNTVKSYKRAHLTPATNGRASYSLGDLSTSTGMYRVYLYYDAKQKISEIRVEK</sequence>
<evidence type="ECO:0000256" key="1">
    <source>
        <dbReference type="SAM" id="SignalP"/>
    </source>
</evidence>
<feature type="signal peptide" evidence="1">
    <location>
        <begin position="1"/>
        <end position="24"/>
    </location>
</feature>
<name>A0A9D7XNH8_9BACT</name>
<proteinExistence type="predicted"/>
<dbReference type="Pfam" id="PF16022">
    <property type="entry name" value="DUF4783"/>
    <property type="match status" value="1"/>
</dbReference>
<dbReference type="Proteomes" id="UP000808337">
    <property type="component" value="Unassembled WGS sequence"/>
</dbReference>
<gene>
    <name evidence="2" type="ORF">IPP15_07350</name>
</gene>
<dbReference type="InterPro" id="IPR031977">
    <property type="entry name" value="DUF4783"/>
</dbReference>
<dbReference type="Gene3D" id="3.10.450.50">
    <property type="match status" value="1"/>
</dbReference>